<feature type="transmembrane region" description="Helical" evidence="1">
    <location>
        <begin position="328"/>
        <end position="345"/>
    </location>
</feature>
<dbReference type="Proteomes" id="UP001273166">
    <property type="component" value="Unassembled WGS sequence"/>
</dbReference>
<keyword evidence="3" id="KW-1185">Reference proteome</keyword>
<evidence type="ECO:0000313" key="3">
    <source>
        <dbReference type="Proteomes" id="UP001273166"/>
    </source>
</evidence>
<comment type="caution">
    <text evidence="2">The sequence shown here is derived from an EMBL/GenBank/DDBJ whole genome shotgun (WGS) entry which is preliminary data.</text>
</comment>
<feature type="transmembrane region" description="Helical" evidence="1">
    <location>
        <begin position="365"/>
        <end position="383"/>
    </location>
</feature>
<evidence type="ECO:0000256" key="1">
    <source>
        <dbReference type="SAM" id="Phobius"/>
    </source>
</evidence>
<proteinExistence type="predicted"/>
<accession>A0AAJ0GQJ3</accession>
<dbReference type="GeneID" id="87881833"/>
<dbReference type="InterPro" id="IPR026749">
    <property type="entry name" value="Tmem135"/>
</dbReference>
<feature type="transmembrane region" description="Helical" evidence="1">
    <location>
        <begin position="403"/>
        <end position="421"/>
    </location>
</feature>
<dbReference type="EMBL" id="JAUDZG010000005">
    <property type="protein sequence ID" value="KAK3304287.1"/>
    <property type="molecule type" value="Genomic_DNA"/>
</dbReference>
<keyword evidence="1" id="KW-0812">Transmembrane</keyword>
<reference evidence="2" key="1">
    <citation type="journal article" date="2023" name="Mol. Phylogenet. Evol.">
        <title>Genome-scale phylogeny and comparative genomics of the fungal order Sordariales.</title>
        <authorList>
            <person name="Hensen N."/>
            <person name="Bonometti L."/>
            <person name="Westerberg I."/>
            <person name="Brannstrom I.O."/>
            <person name="Guillou S."/>
            <person name="Cros-Aarteil S."/>
            <person name="Calhoun S."/>
            <person name="Haridas S."/>
            <person name="Kuo A."/>
            <person name="Mondo S."/>
            <person name="Pangilinan J."/>
            <person name="Riley R."/>
            <person name="LaButti K."/>
            <person name="Andreopoulos B."/>
            <person name="Lipzen A."/>
            <person name="Chen C."/>
            <person name="Yan M."/>
            <person name="Daum C."/>
            <person name="Ng V."/>
            <person name="Clum A."/>
            <person name="Steindorff A."/>
            <person name="Ohm R.A."/>
            <person name="Martin F."/>
            <person name="Silar P."/>
            <person name="Natvig D.O."/>
            <person name="Lalanne C."/>
            <person name="Gautier V."/>
            <person name="Ament-Velasquez S.L."/>
            <person name="Kruys A."/>
            <person name="Hutchinson M.I."/>
            <person name="Powell A.J."/>
            <person name="Barry K."/>
            <person name="Miller A.N."/>
            <person name="Grigoriev I.V."/>
            <person name="Debuchy R."/>
            <person name="Gladieux P."/>
            <person name="Hiltunen Thoren M."/>
            <person name="Johannesson H."/>
        </authorList>
    </citation>
    <scope>NUCLEOTIDE SEQUENCE</scope>
    <source>
        <strain evidence="2">CBS 333.67</strain>
    </source>
</reference>
<dbReference type="PANTHER" id="PTHR12459:SF15">
    <property type="entry name" value="TRANSMEMBRANE PROTEIN 135"/>
    <property type="match status" value="1"/>
</dbReference>
<evidence type="ECO:0000313" key="2">
    <source>
        <dbReference type="EMBL" id="KAK3304287.1"/>
    </source>
</evidence>
<gene>
    <name evidence="2" type="ORF">B0T15DRAFT_235137</name>
</gene>
<dbReference type="AlphaFoldDB" id="A0AAJ0GQJ3"/>
<dbReference type="RefSeq" id="XP_062720067.1">
    <property type="nucleotide sequence ID" value="XM_062863004.1"/>
</dbReference>
<sequence length="493" mass="54789">MANSPSTLSSTRRKWDSSIPPVLRPVARAYLLGLATAVGPRLVALLTQHARRRRRDKLESSFVTALQRILWGGLDWQGFPIFCAAVVGGTTFIERPLRALLDLLTNDLSAVARRRVSRWFAAFVAAWLSLRLCQSKRSPAFTDTIAESGSGSGSRSNAIPGTGPKTVHYAGRTLDLTLLAVTSALDVVVGELWHRHRLRRQAAGKWTPVETAIGRLTDPAIFALSSGLIMWTWFYQPSRLPRSYYKWISSAAAVDTRLIEALQRCREGTLLYGRDTGQAPLLTSMCTEYGWPAEWGDPARSIPFPCEMVHMGSGASCEYHAVVRFLRSFRWAFARYLPIFLFLTVRSRSVRSLRRAPLSAARSSAFLATFITLFYYGVCLARTRLGPRLLRGKDDVARRQHIDGGYCVAAGCLLCGWSILLEARGRRKDMALFVAPRALATLLPRRYALDKQWRETLAFAASTAVVFTCALENRRRVRGVVGSALGTVFADTV</sequence>
<keyword evidence="1" id="KW-1133">Transmembrane helix</keyword>
<name>A0AAJ0GQJ3_9PEZI</name>
<protein>
    <submittedName>
        <fullName evidence="2">Integral membrane protein</fullName>
    </submittedName>
</protein>
<keyword evidence="1" id="KW-0472">Membrane</keyword>
<organism evidence="2 3">
    <name type="scientific">Chaetomium strumarium</name>
    <dbReference type="NCBI Taxonomy" id="1170767"/>
    <lineage>
        <taxon>Eukaryota</taxon>
        <taxon>Fungi</taxon>
        <taxon>Dikarya</taxon>
        <taxon>Ascomycota</taxon>
        <taxon>Pezizomycotina</taxon>
        <taxon>Sordariomycetes</taxon>
        <taxon>Sordariomycetidae</taxon>
        <taxon>Sordariales</taxon>
        <taxon>Chaetomiaceae</taxon>
        <taxon>Chaetomium</taxon>
    </lineage>
</organism>
<reference evidence="2" key="2">
    <citation type="submission" date="2023-06" db="EMBL/GenBank/DDBJ databases">
        <authorList>
            <consortium name="Lawrence Berkeley National Laboratory"/>
            <person name="Mondo S.J."/>
            <person name="Hensen N."/>
            <person name="Bonometti L."/>
            <person name="Westerberg I."/>
            <person name="Brannstrom I.O."/>
            <person name="Guillou S."/>
            <person name="Cros-Aarteil S."/>
            <person name="Calhoun S."/>
            <person name="Haridas S."/>
            <person name="Kuo A."/>
            <person name="Pangilinan J."/>
            <person name="Riley R."/>
            <person name="Labutti K."/>
            <person name="Andreopoulos B."/>
            <person name="Lipzen A."/>
            <person name="Chen C."/>
            <person name="Yanf M."/>
            <person name="Daum C."/>
            <person name="Ng V."/>
            <person name="Clum A."/>
            <person name="Steindorff A."/>
            <person name="Ohm R."/>
            <person name="Martin F."/>
            <person name="Silar P."/>
            <person name="Natvig D."/>
            <person name="Lalanne C."/>
            <person name="Gautier V."/>
            <person name="Ament-Velasquez S.L."/>
            <person name="Kruys A."/>
            <person name="Hutchinson M.I."/>
            <person name="Powell A.J."/>
            <person name="Barry K."/>
            <person name="Miller A.N."/>
            <person name="Grigoriev I.V."/>
            <person name="Debuchy R."/>
            <person name="Gladieux P."/>
            <person name="Thoren M.H."/>
            <person name="Johannesson H."/>
        </authorList>
    </citation>
    <scope>NUCLEOTIDE SEQUENCE</scope>
    <source>
        <strain evidence="2">CBS 333.67</strain>
    </source>
</reference>
<dbReference type="PANTHER" id="PTHR12459">
    <property type="entry name" value="TRANSMEMBRANE PROTEIN 135-RELATED"/>
    <property type="match status" value="1"/>
</dbReference>